<protein>
    <submittedName>
        <fullName evidence="1">Uncharacterized protein</fullName>
    </submittedName>
</protein>
<evidence type="ECO:0000313" key="1">
    <source>
        <dbReference type="EMBL" id="CAB4132499.1"/>
    </source>
</evidence>
<sequence length="124" mass="14088">MHPINDKIKVKITKDEYGFGGEKVGVEKGVVVEIPEDILYLGFHSFAFEDSLMGNTANVQAFYNKLKGKLVFWESLQDRGRRFKENDEEFVFLNMTDIIAYSNDLNINVEIVDQTGQAGSFNLS</sequence>
<organism evidence="1">
    <name type="scientific">uncultured Caudovirales phage</name>
    <dbReference type="NCBI Taxonomy" id="2100421"/>
    <lineage>
        <taxon>Viruses</taxon>
        <taxon>Duplodnaviria</taxon>
        <taxon>Heunggongvirae</taxon>
        <taxon>Uroviricota</taxon>
        <taxon>Caudoviricetes</taxon>
        <taxon>Peduoviridae</taxon>
        <taxon>Maltschvirus</taxon>
        <taxon>Maltschvirus maltsch</taxon>
    </lineage>
</organism>
<proteinExistence type="predicted"/>
<reference evidence="1" key="1">
    <citation type="submission" date="2020-04" db="EMBL/GenBank/DDBJ databases">
        <authorList>
            <person name="Chiriac C."/>
            <person name="Salcher M."/>
            <person name="Ghai R."/>
            <person name="Kavagutti S V."/>
        </authorList>
    </citation>
    <scope>NUCLEOTIDE SEQUENCE</scope>
</reference>
<name>A0A6J5LLD3_9CAUD</name>
<dbReference type="EMBL" id="LR796266">
    <property type="protein sequence ID" value="CAB4132499.1"/>
    <property type="molecule type" value="Genomic_DNA"/>
</dbReference>
<gene>
    <name evidence="1" type="ORF">UFOVP253_27</name>
</gene>
<accession>A0A6J5LLD3</accession>